<dbReference type="AlphaFoldDB" id="A0A1I1LUB3"/>
<dbReference type="EMBL" id="FOKV01000008">
    <property type="protein sequence ID" value="SFC76585.1"/>
    <property type="molecule type" value="Genomic_DNA"/>
</dbReference>
<dbReference type="Proteomes" id="UP000199438">
    <property type="component" value="Unassembled WGS sequence"/>
</dbReference>
<gene>
    <name evidence="1" type="ORF">SAMN04487907_108164</name>
</gene>
<keyword evidence="2" id="KW-1185">Reference proteome</keyword>
<sequence length="51" mass="6068">MKNITKRDLKFLLLGFFCYFSLNVFLDWNENTEAFLEGYNEGKAHFLKADD</sequence>
<protein>
    <submittedName>
        <fullName evidence="1">Uncharacterized protein</fullName>
    </submittedName>
</protein>
<evidence type="ECO:0000313" key="1">
    <source>
        <dbReference type="EMBL" id="SFC76585.1"/>
    </source>
</evidence>
<proteinExistence type="predicted"/>
<name>A0A1I1LUB3_9FLAO</name>
<accession>A0A1I1LUB3</accession>
<evidence type="ECO:0000313" key="2">
    <source>
        <dbReference type="Proteomes" id="UP000199438"/>
    </source>
</evidence>
<organism evidence="1 2">
    <name type="scientific">Zunongwangia mangrovi</name>
    <dbReference type="NCBI Taxonomy" id="1334022"/>
    <lineage>
        <taxon>Bacteria</taxon>
        <taxon>Pseudomonadati</taxon>
        <taxon>Bacteroidota</taxon>
        <taxon>Flavobacteriia</taxon>
        <taxon>Flavobacteriales</taxon>
        <taxon>Flavobacteriaceae</taxon>
        <taxon>Zunongwangia</taxon>
    </lineage>
</organism>
<reference evidence="2" key="1">
    <citation type="submission" date="2016-10" db="EMBL/GenBank/DDBJ databases">
        <authorList>
            <person name="Varghese N."/>
            <person name="Submissions S."/>
        </authorList>
    </citation>
    <scope>NUCLEOTIDE SEQUENCE [LARGE SCALE GENOMIC DNA]</scope>
    <source>
        <strain evidence="2">DSM 24499</strain>
    </source>
</reference>
<dbReference type="STRING" id="1334022.SAMN04487907_108164"/>